<dbReference type="Proteomes" id="UP001482620">
    <property type="component" value="Unassembled WGS sequence"/>
</dbReference>
<reference evidence="1 2" key="1">
    <citation type="submission" date="2021-06" db="EMBL/GenBank/DDBJ databases">
        <authorList>
            <person name="Palmer J.M."/>
        </authorList>
    </citation>
    <scope>NUCLEOTIDE SEQUENCE [LARGE SCALE GENOMIC DNA]</scope>
    <source>
        <strain evidence="2">if_2019</strain>
        <tissue evidence="1">Muscle</tissue>
    </source>
</reference>
<keyword evidence="2" id="KW-1185">Reference proteome</keyword>
<sequence>MSFCQQRDISVLGLPYPGPAEEQWKRQDVARAMLLFGQWRHRKSAVTPFPGCAGSNAIYFESSRKVRTAFPVVTHGCGSQHRLGEENRFKVNTQAQGSKQILTRQK</sequence>
<evidence type="ECO:0000313" key="2">
    <source>
        <dbReference type="Proteomes" id="UP001482620"/>
    </source>
</evidence>
<proteinExistence type="predicted"/>
<evidence type="ECO:0000313" key="1">
    <source>
        <dbReference type="EMBL" id="MEQ2239336.1"/>
    </source>
</evidence>
<dbReference type="EMBL" id="JAHRIQ010058101">
    <property type="protein sequence ID" value="MEQ2239336.1"/>
    <property type="molecule type" value="Genomic_DNA"/>
</dbReference>
<accession>A0ABV0U3M2</accession>
<comment type="caution">
    <text evidence="1">The sequence shown here is derived from an EMBL/GenBank/DDBJ whole genome shotgun (WGS) entry which is preliminary data.</text>
</comment>
<protein>
    <submittedName>
        <fullName evidence="1">Uncharacterized protein</fullName>
    </submittedName>
</protein>
<gene>
    <name evidence="1" type="ORF">ILYODFUR_003384</name>
</gene>
<organism evidence="1 2">
    <name type="scientific">Ilyodon furcidens</name>
    <name type="common">goldbreast splitfin</name>
    <dbReference type="NCBI Taxonomy" id="33524"/>
    <lineage>
        <taxon>Eukaryota</taxon>
        <taxon>Metazoa</taxon>
        <taxon>Chordata</taxon>
        <taxon>Craniata</taxon>
        <taxon>Vertebrata</taxon>
        <taxon>Euteleostomi</taxon>
        <taxon>Actinopterygii</taxon>
        <taxon>Neopterygii</taxon>
        <taxon>Teleostei</taxon>
        <taxon>Neoteleostei</taxon>
        <taxon>Acanthomorphata</taxon>
        <taxon>Ovalentaria</taxon>
        <taxon>Atherinomorphae</taxon>
        <taxon>Cyprinodontiformes</taxon>
        <taxon>Goodeidae</taxon>
        <taxon>Ilyodon</taxon>
    </lineage>
</organism>
<name>A0ABV0U3M2_9TELE</name>